<dbReference type="SMART" id="SM00354">
    <property type="entry name" value="HTH_LACI"/>
    <property type="match status" value="1"/>
</dbReference>
<dbReference type="InterPro" id="IPR001387">
    <property type="entry name" value="Cro/C1-type_HTH"/>
</dbReference>
<protein>
    <submittedName>
        <fullName evidence="6">DNA-binding transcriptional regulator, LacI/PurR family</fullName>
    </submittedName>
</protein>
<keyword evidence="2 6" id="KW-0238">DNA-binding</keyword>
<dbReference type="InterPro" id="IPR028082">
    <property type="entry name" value="Peripla_BP_I"/>
</dbReference>
<dbReference type="Proteomes" id="UP000198977">
    <property type="component" value="Unassembled WGS sequence"/>
</dbReference>
<dbReference type="InterPro" id="IPR010982">
    <property type="entry name" value="Lambda_DNA-bd_dom_sf"/>
</dbReference>
<dbReference type="Pfam" id="PF13377">
    <property type="entry name" value="Peripla_BP_3"/>
    <property type="match status" value="1"/>
</dbReference>
<feature type="domain" description="HTH lacI-type" evidence="4">
    <location>
        <begin position="12"/>
        <end position="66"/>
    </location>
</feature>
<dbReference type="CDD" id="cd00093">
    <property type="entry name" value="HTH_XRE"/>
    <property type="match status" value="1"/>
</dbReference>
<dbReference type="STRING" id="74348.SAMN04488523_101390"/>
<proteinExistence type="predicted"/>
<dbReference type="PANTHER" id="PTHR30146">
    <property type="entry name" value="LACI-RELATED TRANSCRIPTIONAL REPRESSOR"/>
    <property type="match status" value="1"/>
</dbReference>
<dbReference type="SUPFAM" id="SSF53822">
    <property type="entry name" value="Periplasmic binding protein-like I"/>
    <property type="match status" value="1"/>
</dbReference>
<keyword evidence="1" id="KW-0805">Transcription regulation</keyword>
<dbReference type="Pfam" id="PF00356">
    <property type="entry name" value="LacI"/>
    <property type="match status" value="1"/>
</dbReference>
<dbReference type="PANTHER" id="PTHR30146:SF109">
    <property type="entry name" value="HTH-TYPE TRANSCRIPTIONAL REGULATOR GALS"/>
    <property type="match status" value="1"/>
</dbReference>
<evidence type="ECO:0000256" key="1">
    <source>
        <dbReference type="ARBA" id="ARBA00023015"/>
    </source>
</evidence>
<evidence type="ECO:0000313" key="7">
    <source>
        <dbReference type="Proteomes" id="UP000198977"/>
    </source>
</evidence>
<dbReference type="PROSITE" id="PS50943">
    <property type="entry name" value="HTH_CROC1"/>
    <property type="match status" value="1"/>
</dbReference>
<evidence type="ECO:0000256" key="2">
    <source>
        <dbReference type="ARBA" id="ARBA00023125"/>
    </source>
</evidence>
<evidence type="ECO:0000256" key="3">
    <source>
        <dbReference type="ARBA" id="ARBA00023163"/>
    </source>
</evidence>
<dbReference type="CDD" id="cd06267">
    <property type="entry name" value="PBP1_LacI_sugar_binding-like"/>
    <property type="match status" value="1"/>
</dbReference>
<dbReference type="Gene3D" id="1.10.260.40">
    <property type="entry name" value="lambda repressor-like DNA-binding domains"/>
    <property type="match status" value="1"/>
</dbReference>
<feature type="domain" description="HTH cro/C1-type" evidence="5">
    <location>
        <begin position="13"/>
        <end position="56"/>
    </location>
</feature>
<accession>A0A1I1THE9</accession>
<dbReference type="Gene3D" id="3.40.50.2300">
    <property type="match status" value="2"/>
</dbReference>
<evidence type="ECO:0000313" key="6">
    <source>
        <dbReference type="EMBL" id="SFD58026.1"/>
    </source>
</evidence>
<evidence type="ECO:0000259" key="5">
    <source>
        <dbReference type="PROSITE" id="PS50943"/>
    </source>
</evidence>
<dbReference type="PROSITE" id="PS50932">
    <property type="entry name" value="HTH_LACI_2"/>
    <property type="match status" value="1"/>
</dbReference>
<dbReference type="AlphaFoldDB" id="A0A1I1THE9"/>
<keyword evidence="3" id="KW-0804">Transcription</keyword>
<keyword evidence="7" id="KW-1185">Reference proteome</keyword>
<dbReference type="InterPro" id="IPR046335">
    <property type="entry name" value="LacI/GalR-like_sensor"/>
</dbReference>
<evidence type="ECO:0000259" key="4">
    <source>
        <dbReference type="PROSITE" id="PS50932"/>
    </source>
</evidence>
<dbReference type="SUPFAM" id="SSF47413">
    <property type="entry name" value="lambda repressor-like DNA-binding domains"/>
    <property type="match status" value="1"/>
</dbReference>
<organism evidence="6 7">
    <name type="scientific">Sulfitobacter brevis</name>
    <dbReference type="NCBI Taxonomy" id="74348"/>
    <lineage>
        <taxon>Bacteria</taxon>
        <taxon>Pseudomonadati</taxon>
        <taxon>Pseudomonadota</taxon>
        <taxon>Alphaproteobacteria</taxon>
        <taxon>Rhodobacterales</taxon>
        <taxon>Roseobacteraceae</taxon>
        <taxon>Sulfitobacter</taxon>
    </lineage>
</organism>
<sequence>MECPAMSDPKIRTMEDFASASGISRPTISKYFNDPSSVRQSTRVKIEQALEQFEYRPNVYAINQNRRQTKNIGIVVPYLADPFFAEIARTIEAQVIQAGYRPVLLGSHGDPEQEIENLDNLRLIKPAGVLLAPLGRASDPARLDAFCRDVPTVLFDANVDGIGAAFVGSDNNQSIGLIVEYLCRTGQPPAFFEMKTPANPNALKRRTAYLNAMKRLGHAPVLVQASGGGWDFEAIGFREGSRVLTDRKLPTNTVLCSNDRLAIGLLSAAYQMGIRVGIEEGCTLRVAGHDDHPFSRYTSPTLTTVSQNYVAIAERSAETLFKLINDESPPTAREITLFEGNLVMRASA</sequence>
<gene>
    <name evidence="6" type="ORF">SAMN04488523_101390</name>
</gene>
<dbReference type="GO" id="GO:0003700">
    <property type="term" value="F:DNA-binding transcription factor activity"/>
    <property type="evidence" value="ECO:0007669"/>
    <property type="project" value="TreeGrafter"/>
</dbReference>
<dbReference type="InterPro" id="IPR000843">
    <property type="entry name" value="HTH_LacI"/>
</dbReference>
<name>A0A1I1THE9_9RHOB</name>
<dbReference type="GO" id="GO:0000976">
    <property type="term" value="F:transcription cis-regulatory region binding"/>
    <property type="evidence" value="ECO:0007669"/>
    <property type="project" value="TreeGrafter"/>
</dbReference>
<dbReference type="EMBL" id="FOMW01000001">
    <property type="protein sequence ID" value="SFD58026.1"/>
    <property type="molecule type" value="Genomic_DNA"/>
</dbReference>
<reference evidence="6 7" key="1">
    <citation type="submission" date="2016-10" db="EMBL/GenBank/DDBJ databases">
        <authorList>
            <person name="de Groot N.N."/>
        </authorList>
    </citation>
    <scope>NUCLEOTIDE SEQUENCE [LARGE SCALE GENOMIC DNA]</scope>
    <source>
        <strain evidence="6 7">DSM 11443</strain>
    </source>
</reference>